<reference evidence="2" key="1">
    <citation type="submission" date="2018-10" db="EMBL/GenBank/DDBJ databases">
        <title>Hidden diversity of soil giant viruses.</title>
        <authorList>
            <person name="Schulz F."/>
            <person name="Alteio L."/>
            <person name="Goudeau D."/>
            <person name="Ryan E.M."/>
            <person name="Malmstrom R.R."/>
            <person name="Blanchard J."/>
            <person name="Woyke T."/>
        </authorList>
    </citation>
    <scope>NUCLEOTIDE SEQUENCE</scope>
    <source>
        <strain evidence="2">TEV1</strain>
    </source>
</reference>
<proteinExistence type="predicted"/>
<dbReference type="GO" id="GO:0003676">
    <property type="term" value="F:nucleic acid binding"/>
    <property type="evidence" value="ECO:0007669"/>
    <property type="project" value="InterPro"/>
</dbReference>
<dbReference type="Gene3D" id="3.30.420.10">
    <property type="entry name" value="Ribonuclease H-like superfamily/Ribonuclease H"/>
    <property type="match status" value="1"/>
</dbReference>
<gene>
    <name evidence="2" type="ORF">Terrestrivirus5_75</name>
</gene>
<dbReference type="SUPFAM" id="SSF53098">
    <property type="entry name" value="Ribonuclease H-like"/>
    <property type="match status" value="1"/>
</dbReference>
<evidence type="ECO:0000259" key="1">
    <source>
        <dbReference type="Pfam" id="PF00075"/>
    </source>
</evidence>
<dbReference type="InterPro" id="IPR002156">
    <property type="entry name" value="RNaseH_domain"/>
</dbReference>
<evidence type="ECO:0000313" key="2">
    <source>
        <dbReference type="EMBL" id="AYV76253.1"/>
    </source>
</evidence>
<dbReference type="InterPro" id="IPR012337">
    <property type="entry name" value="RNaseH-like_sf"/>
</dbReference>
<accession>A0A3G4ZRN4</accession>
<organism evidence="2">
    <name type="scientific">Terrestrivirus sp</name>
    <dbReference type="NCBI Taxonomy" id="2487775"/>
    <lineage>
        <taxon>Viruses</taxon>
        <taxon>Varidnaviria</taxon>
        <taxon>Bamfordvirae</taxon>
        <taxon>Nucleocytoviricota</taxon>
        <taxon>Megaviricetes</taxon>
        <taxon>Imitervirales</taxon>
        <taxon>Mimiviridae</taxon>
        <taxon>Klosneuvirinae</taxon>
    </lineage>
</organism>
<name>A0A3G4ZRN4_9VIRU</name>
<protein>
    <submittedName>
        <fullName evidence="2">Ribonuclease H</fullName>
    </submittedName>
</protein>
<dbReference type="Pfam" id="PF00075">
    <property type="entry name" value="RNase_H"/>
    <property type="match status" value="1"/>
</dbReference>
<dbReference type="EMBL" id="MK071983">
    <property type="protein sequence ID" value="AYV76253.1"/>
    <property type="molecule type" value="Genomic_DNA"/>
</dbReference>
<sequence length="165" mass="19029">MYAMTDASFNHQKDIGCIGFLTGNKLTDLNNSIIVLELIDTKIDKSLYGNTALELFAVIKVIEQMQLNGNNKMIIYTDCMNVCELASRKQQLENSDHKLMHLYSKLFNLIDKYDIIFEHIQGHTLNKTKSDLDKAFSRLDKMVRQTVRKTIKQYMQDNQGTSKVD</sequence>
<feature type="domain" description="RNase H type-1" evidence="1">
    <location>
        <begin position="4"/>
        <end position="126"/>
    </location>
</feature>
<dbReference type="GO" id="GO:0004523">
    <property type="term" value="F:RNA-DNA hybrid ribonuclease activity"/>
    <property type="evidence" value="ECO:0007669"/>
    <property type="project" value="InterPro"/>
</dbReference>
<dbReference type="InterPro" id="IPR036397">
    <property type="entry name" value="RNaseH_sf"/>
</dbReference>